<proteinExistence type="predicted"/>
<protein>
    <submittedName>
        <fullName evidence="1">Uncharacterized protein</fullName>
    </submittedName>
</protein>
<accession>A0A4R9K1H2</accession>
<sequence length="135" mass="15863">MNLFWQKKKKVKFEYVPNTVIGGYPKGEIPPRFTSQPIVKRRTLSPLFAGALRMMGDGEIITLVIGTDESMTKNNKHPDVLVCYFRKVGRLIVLGMVDDDIAWGAQLQLALFEWKLLFRKQFDRIPFWNEWFRRI</sequence>
<dbReference type="RefSeq" id="WP_135623775.1">
    <property type="nucleotide sequence ID" value="NZ_RQGD01000031.1"/>
</dbReference>
<gene>
    <name evidence="1" type="ORF">EHQ58_10055</name>
</gene>
<evidence type="ECO:0000313" key="2">
    <source>
        <dbReference type="Proteomes" id="UP000297693"/>
    </source>
</evidence>
<dbReference type="Proteomes" id="UP000297693">
    <property type="component" value="Unassembled WGS sequence"/>
</dbReference>
<keyword evidence="2" id="KW-1185">Reference proteome</keyword>
<comment type="caution">
    <text evidence="1">The sequence shown here is derived from an EMBL/GenBank/DDBJ whole genome shotgun (WGS) entry which is preliminary data.</text>
</comment>
<organism evidence="1 2">
    <name type="scientific">Leptospira ognonensis</name>
    <dbReference type="NCBI Taxonomy" id="2484945"/>
    <lineage>
        <taxon>Bacteria</taxon>
        <taxon>Pseudomonadati</taxon>
        <taxon>Spirochaetota</taxon>
        <taxon>Spirochaetia</taxon>
        <taxon>Leptospirales</taxon>
        <taxon>Leptospiraceae</taxon>
        <taxon>Leptospira</taxon>
    </lineage>
</organism>
<dbReference type="EMBL" id="RQGD01000031">
    <property type="protein sequence ID" value="TGL58654.1"/>
    <property type="molecule type" value="Genomic_DNA"/>
</dbReference>
<evidence type="ECO:0000313" key="1">
    <source>
        <dbReference type="EMBL" id="TGL58654.1"/>
    </source>
</evidence>
<dbReference type="AlphaFoldDB" id="A0A4R9K1H2"/>
<name>A0A4R9K1H2_9LEPT</name>
<reference evidence="1" key="1">
    <citation type="journal article" date="2019" name="PLoS Negl. Trop. Dis.">
        <title>Revisiting the worldwide diversity of Leptospira species in the environment.</title>
        <authorList>
            <person name="Vincent A.T."/>
            <person name="Schiettekatte O."/>
            <person name="Bourhy P."/>
            <person name="Veyrier F.J."/>
            <person name="Picardeau M."/>
        </authorList>
    </citation>
    <scope>NUCLEOTIDE SEQUENCE [LARGE SCALE GENOMIC DNA]</scope>
    <source>
        <strain evidence="1">201702476</strain>
    </source>
</reference>